<dbReference type="EMBL" id="NAFL01000264">
    <property type="protein sequence ID" value="OSJ29793.1"/>
    <property type="molecule type" value="Genomic_DNA"/>
</dbReference>
<comment type="caution">
    <text evidence="5">The sequence shown here is derived from an EMBL/GenBank/DDBJ whole genome shotgun (WGS) entry which is preliminary data.</text>
</comment>
<dbReference type="GO" id="GO:0000160">
    <property type="term" value="P:phosphorelay signal transduction system"/>
    <property type="evidence" value="ECO:0007669"/>
    <property type="project" value="InterPro"/>
</dbReference>
<evidence type="ECO:0000259" key="4">
    <source>
        <dbReference type="PROSITE" id="PS50110"/>
    </source>
</evidence>
<dbReference type="PANTHER" id="PTHR44591">
    <property type="entry name" value="STRESS RESPONSE REGULATOR PROTEIN 1"/>
    <property type="match status" value="1"/>
</dbReference>
<dbReference type="PROSITE" id="PS50110">
    <property type="entry name" value="RESPONSE_REGULATORY"/>
    <property type="match status" value="1"/>
</dbReference>
<accession>A0A1Y2JL39</accession>
<proteinExistence type="predicted"/>
<keyword evidence="1 2" id="KW-0597">Phosphoprotein</keyword>
<dbReference type="InterPro" id="IPR011006">
    <property type="entry name" value="CheY-like_superfamily"/>
</dbReference>
<feature type="domain" description="Response regulatory" evidence="4">
    <location>
        <begin position="40"/>
        <end position="155"/>
    </location>
</feature>
<dbReference type="AlphaFoldDB" id="A0A1Y2JL39"/>
<dbReference type="InterPro" id="IPR050595">
    <property type="entry name" value="Bact_response_regulator"/>
</dbReference>
<reference evidence="5 6" key="1">
    <citation type="submission" date="2017-03" db="EMBL/GenBank/DDBJ databases">
        <title>Whole genome sequences of fourteen strains of Bradyrhizobium canariense and one strain of Bradyrhizobium japonicum isolated from Lupinus (Papilionoideae: Genisteae) species in Algeria.</title>
        <authorList>
            <person name="Crovadore J."/>
            <person name="Chekireb D."/>
            <person name="Brachmann A."/>
            <person name="Chablais R."/>
            <person name="Cochard B."/>
            <person name="Lefort F."/>
        </authorList>
    </citation>
    <scope>NUCLEOTIDE SEQUENCE [LARGE SCALE GENOMIC DNA]</scope>
    <source>
        <strain evidence="5 6">UBMA197</strain>
    </source>
</reference>
<gene>
    <name evidence="5" type="ORF">BSZ19_26440</name>
</gene>
<feature type="modified residue" description="4-aspartylphosphate" evidence="2">
    <location>
        <position position="90"/>
    </location>
</feature>
<dbReference type="PANTHER" id="PTHR44591:SF20">
    <property type="entry name" value="PROTEIN PILH"/>
    <property type="match status" value="1"/>
</dbReference>
<dbReference type="Proteomes" id="UP000193335">
    <property type="component" value="Unassembled WGS sequence"/>
</dbReference>
<evidence type="ECO:0000256" key="2">
    <source>
        <dbReference type="PROSITE-ProRule" id="PRU00169"/>
    </source>
</evidence>
<sequence>MTQPSMSDSHELAAPTDRPPDDKVAPAADEANDRVDQSRAVLIVEDDFLIAMQAEAALLDAGFRVTGIATTAEEALTMAREQKPALAIMDIRLAGRRDGVEAAGDLFRELGLRCVFATAHDDFLTRTRAEPFAPLGWLSKPYTMASLTSVVRASLARPA</sequence>
<evidence type="ECO:0000313" key="6">
    <source>
        <dbReference type="Proteomes" id="UP000193335"/>
    </source>
</evidence>
<organism evidence="5 6">
    <name type="scientific">Bradyrhizobium japonicum</name>
    <dbReference type="NCBI Taxonomy" id="375"/>
    <lineage>
        <taxon>Bacteria</taxon>
        <taxon>Pseudomonadati</taxon>
        <taxon>Pseudomonadota</taxon>
        <taxon>Alphaproteobacteria</taxon>
        <taxon>Hyphomicrobiales</taxon>
        <taxon>Nitrobacteraceae</taxon>
        <taxon>Bradyrhizobium</taxon>
    </lineage>
</organism>
<evidence type="ECO:0000256" key="1">
    <source>
        <dbReference type="ARBA" id="ARBA00022553"/>
    </source>
</evidence>
<name>A0A1Y2JL39_BRAJP</name>
<dbReference type="InterPro" id="IPR001789">
    <property type="entry name" value="Sig_transdc_resp-reg_receiver"/>
</dbReference>
<protein>
    <submittedName>
        <fullName evidence="5">Response regulator</fullName>
    </submittedName>
</protein>
<dbReference type="Pfam" id="PF00072">
    <property type="entry name" value="Response_reg"/>
    <property type="match status" value="1"/>
</dbReference>
<feature type="region of interest" description="Disordered" evidence="3">
    <location>
        <begin position="1"/>
        <end position="32"/>
    </location>
</feature>
<evidence type="ECO:0000313" key="5">
    <source>
        <dbReference type="EMBL" id="OSJ29793.1"/>
    </source>
</evidence>
<dbReference type="Gene3D" id="3.40.50.2300">
    <property type="match status" value="1"/>
</dbReference>
<evidence type="ECO:0000256" key="3">
    <source>
        <dbReference type="SAM" id="MobiDB-lite"/>
    </source>
</evidence>
<dbReference type="SMART" id="SM00448">
    <property type="entry name" value="REC"/>
    <property type="match status" value="1"/>
</dbReference>
<dbReference type="SUPFAM" id="SSF52172">
    <property type="entry name" value="CheY-like"/>
    <property type="match status" value="1"/>
</dbReference>